<reference evidence="3 4" key="1">
    <citation type="submission" date="2018-01" db="EMBL/GenBank/DDBJ databases">
        <title>Halomonas endophytica sp. nov., isolated from storage liquid in the stems of Populus euphratica.</title>
        <authorList>
            <person name="Chen C."/>
        </authorList>
    </citation>
    <scope>NUCLEOTIDE SEQUENCE [LARGE SCALE GENOMIC DNA]</scope>
    <source>
        <strain evidence="3 4">MC28</strain>
    </source>
</reference>
<gene>
    <name evidence="3" type="ORF">C1H69_08115</name>
</gene>
<dbReference type="EMBL" id="PNRF01000015">
    <property type="protein sequence ID" value="PMR75900.1"/>
    <property type="molecule type" value="Genomic_DNA"/>
</dbReference>
<dbReference type="InterPro" id="IPR008863">
    <property type="entry name" value="Toxic_anion-R_TelA"/>
</dbReference>
<comment type="similarity">
    <text evidence="1">Belongs to the TelA family.</text>
</comment>
<dbReference type="PANTHER" id="PTHR38432:SF1">
    <property type="entry name" value="TELA-LIKE PROTEIN SAOUHSC_01408"/>
    <property type="match status" value="1"/>
</dbReference>
<accession>A0A2N7U641</accession>
<dbReference type="Pfam" id="PF05816">
    <property type="entry name" value="TelA"/>
    <property type="match status" value="1"/>
</dbReference>
<dbReference type="PANTHER" id="PTHR38432">
    <property type="entry name" value="TELA-LIKE PROTEIN SAOUHSC_01408"/>
    <property type="match status" value="1"/>
</dbReference>
<organism evidence="3 4">
    <name type="scientific">Billgrantia endophytica</name>
    <dbReference type="NCBI Taxonomy" id="2033802"/>
    <lineage>
        <taxon>Bacteria</taxon>
        <taxon>Pseudomonadati</taxon>
        <taxon>Pseudomonadota</taxon>
        <taxon>Gammaproteobacteria</taxon>
        <taxon>Oceanospirillales</taxon>
        <taxon>Halomonadaceae</taxon>
        <taxon>Billgrantia</taxon>
    </lineage>
</organism>
<dbReference type="AlphaFoldDB" id="A0A2N7U641"/>
<keyword evidence="4" id="KW-1185">Reference proteome</keyword>
<evidence type="ECO:0000313" key="4">
    <source>
        <dbReference type="Proteomes" id="UP000235803"/>
    </source>
</evidence>
<evidence type="ECO:0000313" key="3">
    <source>
        <dbReference type="EMBL" id="PMR75900.1"/>
    </source>
</evidence>
<name>A0A2N7U641_9GAMM</name>
<sequence>MNQSSERGSRLSLPSVEEIATELVETIPETVRGADDISDDPELVAMADAFVEEVLASGEEGTALEQQRRAVDEMGLELQQQAAHQSDMLQTPLRKLAHQGDDGGPVARALVDLRGRMQELDPRQHRISPGRLDRVLAHIPGAGSRVQRYFRKFENAQQALDAIIADLESGRDMLHRDNLTLNDDQDALRQILGRLQRQIDLGRLIDRRLQEVVARFDGEHPQRVFIEEELLFPLRQRIVDLQQQLAVSQQGILALEVIIRNNRELIRGVDRAIHVTVSALTVAVAVALALANQRLVLDRVESLNTATSDMIAGTARSLRQQGVEIQTRAASAQLDMQVLEQAFGDVMGAIEDLSRYRQEALPRLDDQIDRLSALARQGGEAIERLQRGSEAQPGPGDGQGRSPDHKDVR</sequence>
<proteinExistence type="inferred from homology"/>
<dbReference type="Proteomes" id="UP000235803">
    <property type="component" value="Unassembled WGS sequence"/>
</dbReference>
<feature type="region of interest" description="Disordered" evidence="2">
    <location>
        <begin position="382"/>
        <end position="409"/>
    </location>
</feature>
<evidence type="ECO:0000256" key="2">
    <source>
        <dbReference type="SAM" id="MobiDB-lite"/>
    </source>
</evidence>
<comment type="caution">
    <text evidence="3">The sequence shown here is derived from an EMBL/GenBank/DDBJ whole genome shotgun (WGS) entry which is preliminary data.</text>
</comment>
<dbReference type="OrthoDB" id="1654346at2"/>
<protein>
    <submittedName>
        <fullName evidence="3">Toxic anion resistance protein</fullName>
    </submittedName>
</protein>
<dbReference type="RefSeq" id="WP_102652905.1">
    <property type="nucleotide sequence ID" value="NZ_PNRF01000015.1"/>
</dbReference>
<evidence type="ECO:0000256" key="1">
    <source>
        <dbReference type="ARBA" id="ARBA00005541"/>
    </source>
</evidence>